<dbReference type="Proteomes" id="UP000741282">
    <property type="component" value="Unassembled WGS sequence"/>
</dbReference>
<accession>A0A955I4Z0</accession>
<gene>
    <name evidence="3" type="ORF">KC685_02400</name>
</gene>
<dbReference type="AlphaFoldDB" id="A0A955I4Z0"/>
<sequence length="248" mass="27608">MKPAYTLEKIKYATDEPTYKRAIGLYESGKIKEFDDNGITYTATVQGTHPYKVVVHSKSYDRGRCNCYLGEQDILCKHMVAVAIYAILRGKKIPTEDKTTISHPTCSKNLGELSTEELAETKKVISNAVRLIKAYSGPSRIWFAYQDSLREGTNRLSTIVSKLPVSYQTADLLVKLIIRLDKKLVSGGVDDSNGTVGGFIAECVGVLQEYAKLDEKSIKAFKSLVGISSCFDWEEPLVEIYQNSLKSN</sequence>
<keyword evidence="1" id="KW-0479">Metal-binding</keyword>
<dbReference type="Pfam" id="PF04434">
    <property type="entry name" value="SWIM"/>
    <property type="match status" value="1"/>
</dbReference>
<evidence type="ECO:0000256" key="1">
    <source>
        <dbReference type="PROSITE-ProRule" id="PRU00325"/>
    </source>
</evidence>
<organism evidence="3 4">
    <name type="scientific">Candidatus Dojkabacteria bacterium</name>
    <dbReference type="NCBI Taxonomy" id="2099670"/>
    <lineage>
        <taxon>Bacteria</taxon>
        <taxon>Candidatus Dojkabacteria</taxon>
    </lineage>
</organism>
<dbReference type="EMBL" id="JAGQLN010000007">
    <property type="protein sequence ID" value="MCA9376748.1"/>
    <property type="molecule type" value="Genomic_DNA"/>
</dbReference>
<name>A0A955I4Z0_9BACT</name>
<evidence type="ECO:0000259" key="2">
    <source>
        <dbReference type="PROSITE" id="PS50966"/>
    </source>
</evidence>
<reference evidence="3" key="2">
    <citation type="journal article" date="2021" name="Microbiome">
        <title>Successional dynamics and alternative stable states in a saline activated sludge microbial community over 9 years.</title>
        <authorList>
            <person name="Wang Y."/>
            <person name="Ye J."/>
            <person name="Ju F."/>
            <person name="Liu L."/>
            <person name="Boyd J.A."/>
            <person name="Deng Y."/>
            <person name="Parks D.H."/>
            <person name="Jiang X."/>
            <person name="Yin X."/>
            <person name="Woodcroft B.J."/>
            <person name="Tyson G.W."/>
            <person name="Hugenholtz P."/>
            <person name="Polz M.F."/>
            <person name="Zhang T."/>
        </authorList>
    </citation>
    <scope>NUCLEOTIDE SEQUENCE</scope>
    <source>
        <strain evidence="3">HKST-UBA17</strain>
    </source>
</reference>
<dbReference type="GO" id="GO:0008270">
    <property type="term" value="F:zinc ion binding"/>
    <property type="evidence" value="ECO:0007669"/>
    <property type="project" value="UniProtKB-KW"/>
</dbReference>
<evidence type="ECO:0000313" key="3">
    <source>
        <dbReference type="EMBL" id="MCA9376748.1"/>
    </source>
</evidence>
<comment type="caution">
    <text evidence="3">The sequence shown here is derived from an EMBL/GenBank/DDBJ whole genome shotgun (WGS) entry which is preliminary data.</text>
</comment>
<keyword evidence="1" id="KW-0863">Zinc-finger</keyword>
<proteinExistence type="predicted"/>
<protein>
    <recommendedName>
        <fullName evidence="2">SWIM-type domain-containing protein</fullName>
    </recommendedName>
</protein>
<dbReference type="PROSITE" id="PS50966">
    <property type="entry name" value="ZF_SWIM"/>
    <property type="match status" value="1"/>
</dbReference>
<keyword evidence="1" id="KW-0862">Zinc</keyword>
<dbReference type="InterPro" id="IPR007527">
    <property type="entry name" value="Znf_SWIM"/>
</dbReference>
<evidence type="ECO:0000313" key="4">
    <source>
        <dbReference type="Proteomes" id="UP000741282"/>
    </source>
</evidence>
<feature type="domain" description="SWIM-type" evidence="2">
    <location>
        <begin position="51"/>
        <end position="87"/>
    </location>
</feature>
<reference evidence="3" key="1">
    <citation type="submission" date="2020-04" db="EMBL/GenBank/DDBJ databases">
        <authorList>
            <person name="Zhang T."/>
        </authorList>
    </citation>
    <scope>NUCLEOTIDE SEQUENCE</scope>
    <source>
        <strain evidence="3">HKST-UBA17</strain>
    </source>
</reference>